<keyword evidence="3" id="KW-0223">Dioxygenase</keyword>
<sequence>MDDPEKVLETLLAESAESIAFPTDGPTRAAAHLGAAVPITADGHTLSAELLHAEPRVLMLRDVITDDEARAIIRLAKPLLSASPTHTGEGYRPTTRSSSSAVLLDDAQPPLRAVRLRLANLTGYPEANFEPLQLVRYLPGQEYEPHNDWFDACDVREHLRGGERRLTILIYLNAIASGGGGATNFPELEVRVPPTKRGAVLFENYALNATRGDGRCLHQGEPPSATTKFAANVWVRARRFRL</sequence>
<comment type="cofactor">
    <cofactor evidence="1">
        <name>L-ascorbate</name>
        <dbReference type="ChEBI" id="CHEBI:38290"/>
    </cofactor>
</comment>
<keyword evidence="4" id="KW-0560">Oxidoreductase</keyword>
<accession>A0A0M0LQP8</accession>
<reference evidence="8" key="1">
    <citation type="journal article" date="2015" name="PLoS Genet.">
        <title>Genome Sequence and Transcriptome Analyses of Chrysochromulina tobin: Metabolic Tools for Enhanced Algal Fitness in the Prominent Order Prymnesiales (Haptophyceae).</title>
        <authorList>
            <person name="Hovde B.T."/>
            <person name="Deodato C.R."/>
            <person name="Hunsperger H.M."/>
            <person name="Ryken S.A."/>
            <person name="Yost W."/>
            <person name="Jha R.K."/>
            <person name="Patterson J."/>
            <person name="Monnat R.J. Jr."/>
            <person name="Barlow S.B."/>
            <person name="Starkenburg S.R."/>
            <person name="Cattolico R.A."/>
        </authorList>
    </citation>
    <scope>NUCLEOTIDE SEQUENCE</scope>
    <source>
        <strain evidence="8">CCMP291</strain>
    </source>
</reference>
<evidence type="ECO:0000313" key="8">
    <source>
        <dbReference type="Proteomes" id="UP000037460"/>
    </source>
</evidence>
<dbReference type="GO" id="GO:0005783">
    <property type="term" value="C:endoplasmic reticulum"/>
    <property type="evidence" value="ECO:0007669"/>
    <property type="project" value="TreeGrafter"/>
</dbReference>
<dbReference type="InterPro" id="IPR006620">
    <property type="entry name" value="Pro_4_hyd_alph"/>
</dbReference>
<dbReference type="AlphaFoldDB" id="A0A0M0LQP8"/>
<organism evidence="7 8">
    <name type="scientific">Chrysochromulina tobinii</name>
    <dbReference type="NCBI Taxonomy" id="1460289"/>
    <lineage>
        <taxon>Eukaryota</taxon>
        <taxon>Haptista</taxon>
        <taxon>Haptophyta</taxon>
        <taxon>Prymnesiophyceae</taxon>
        <taxon>Prymnesiales</taxon>
        <taxon>Chrysochromulinaceae</taxon>
        <taxon>Chrysochromulina</taxon>
    </lineage>
</organism>
<dbReference type="Proteomes" id="UP000037460">
    <property type="component" value="Unassembled WGS sequence"/>
</dbReference>
<comment type="caution">
    <text evidence="7">The sequence shown here is derived from an EMBL/GenBank/DDBJ whole genome shotgun (WGS) entry which is preliminary data.</text>
</comment>
<dbReference type="OrthoDB" id="420380at2759"/>
<proteinExistence type="predicted"/>
<keyword evidence="5" id="KW-0408">Iron</keyword>
<dbReference type="PANTHER" id="PTHR10869">
    <property type="entry name" value="PROLYL 4-HYDROXYLASE ALPHA SUBUNIT"/>
    <property type="match status" value="1"/>
</dbReference>
<evidence type="ECO:0000256" key="3">
    <source>
        <dbReference type="ARBA" id="ARBA00022964"/>
    </source>
</evidence>
<dbReference type="GO" id="GO:0004656">
    <property type="term" value="F:procollagen-proline 4-dioxygenase activity"/>
    <property type="evidence" value="ECO:0007669"/>
    <property type="project" value="TreeGrafter"/>
</dbReference>
<evidence type="ECO:0000256" key="2">
    <source>
        <dbReference type="ARBA" id="ARBA00022723"/>
    </source>
</evidence>
<dbReference type="InterPro" id="IPR044862">
    <property type="entry name" value="Pro_4_hyd_alph_FE2OG_OXY"/>
</dbReference>
<evidence type="ECO:0000256" key="1">
    <source>
        <dbReference type="ARBA" id="ARBA00001961"/>
    </source>
</evidence>
<protein>
    <submittedName>
        <fullName evidence="7">Prolyl 4-hydroxylase alpha subunit</fullName>
    </submittedName>
</protein>
<evidence type="ECO:0000256" key="4">
    <source>
        <dbReference type="ARBA" id="ARBA00023002"/>
    </source>
</evidence>
<name>A0A0M0LQP8_9EUKA</name>
<dbReference type="GO" id="GO:0005506">
    <property type="term" value="F:iron ion binding"/>
    <property type="evidence" value="ECO:0007669"/>
    <property type="project" value="InterPro"/>
</dbReference>
<dbReference type="PANTHER" id="PTHR10869:SF246">
    <property type="entry name" value="TRANSMEMBRANE PROLYL 4-HYDROXYLASE"/>
    <property type="match status" value="1"/>
</dbReference>
<dbReference type="EMBL" id="JWZX01000406">
    <property type="protein sequence ID" value="KOO53043.1"/>
    <property type="molecule type" value="Genomic_DNA"/>
</dbReference>
<dbReference type="SMART" id="SM00702">
    <property type="entry name" value="P4Hc"/>
    <property type="match status" value="1"/>
</dbReference>
<dbReference type="Gene3D" id="2.60.120.620">
    <property type="entry name" value="q2cbj1_9rhob like domain"/>
    <property type="match status" value="1"/>
</dbReference>
<dbReference type="InterPro" id="IPR045054">
    <property type="entry name" value="P4HA-like"/>
</dbReference>
<feature type="domain" description="Fe2OG dioxygenase" evidence="6">
    <location>
        <begin position="128"/>
        <end position="237"/>
    </location>
</feature>
<gene>
    <name evidence="7" type="ORF">Ctob_014249</name>
</gene>
<keyword evidence="2" id="KW-0479">Metal-binding</keyword>
<dbReference type="PROSITE" id="PS51471">
    <property type="entry name" value="FE2OG_OXY"/>
    <property type="match status" value="1"/>
</dbReference>
<keyword evidence="8" id="KW-1185">Reference proteome</keyword>
<dbReference type="GO" id="GO:0031418">
    <property type="term" value="F:L-ascorbic acid binding"/>
    <property type="evidence" value="ECO:0007669"/>
    <property type="project" value="InterPro"/>
</dbReference>
<dbReference type="Pfam" id="PF13640">
    <property type="entry name" value="2OG-FeII_Oxy_3"/>
    <property type="match status" value="1"/>
</dbReference>
<evidence type="ECO:0000259" key="6">
    <source>
        <dbReference type="PROSITE" id="PS51471"/>
    </source>
</evidence>
<evidence type="ECO:0000256" key="5">
    <source>
        <dbReference type="ARBA" id="ARBA00023004"/>
    </source>
</evidence>
<dbReference type="InterPro" id="IPR005123">
    <property type="entry name" value="Oxoglu/Fe-dep_dioxygenase_dom"/>
</dbReference>
<evidence type="ECO:0000313" key="7">
    <source>
        <dbReference type="EMBL" id="KOO53043.1"/>
    </source>
</evidence>